<dbReference type="InterPro" id="IPR004045">
    <property type="entry name" value="Glutathione_S-Trfase_N"/>
</dbReference>
<accession>T0QNS1</accession>
<dbReference type="Gene3D" id="1.20.1050.10">
    <property type="match status" value="1"/>
</dbReference>
<dbReference type="OrthoDB" id="420389at2759"/>
<dbReference type="InterPro" id="IPR036249">
    <property type="entry name" value="Thioredoxin-like_sf"/>
</dbReference>
<dbReference type="SUPFAM" id="SSF52833">
    <property type="entry name" value="Thioredoxin-like"/>
    <property type="match status" value="1"/>
</dbReference>
<dbReference type="Gene3D" id="3.40.30.10">
    <property type="entry name" value="Glutaredoxin"/>
    <property type="match status" value="1"/>
</dbReference>
<feature type="domain" description="GST N-terminal" evidence="1">
    <location>
        <begin position="8"/>
        <end position="85"/>
    </location>
</feature>
<dbReference type="PROSITE" id="PS50404">
    <property type="entry name" value="GST_NTER"/>
    <property type="match status" value="1"/>
</dbReference>
<dbReference type="eggNOG" id="KOG1695">
    <property type="taxonomic scope" value="Eukaryota"/>
</dbReference>
<dbReference type="InterPro" id="IPR050213">
    <property type="entry name" value="GST_superfamily"/>
</dbReference>
<dbReference type="InterPro" id="IPR004046">
    <property type="entry name" value="GST_C"/>
</dbReference>
<dbReference type="Proteomes" id="UP000030762">
    <property type="component" value="Unassembled WGS sequence"/>
</dbReference>
<reference evidence="3 4" key="1">
    <citation type="submission" date="2012-04" db="EMBL/GenBank/DDBJ databases">
        <title>The Genome Sequence of Saprolegnia declina VS20.</title>
        <authorList>
            <consortium name="The Broad Institute Genome Sequencing Platform"/>
            <person name="Russ C."/>
            <person name="Nusbaum C."/>
            <person name="Tyler B."/>
            <person name="van West P."/>
            <person name="Dieguez-Uribeondo J."/>
            <person name="de Bruijn I."/>
            <person name="Tripathy S."/>
            <person name="Jiang R."/>
            <person name="Young S.K."/>
            <person name="Zeng Q."/>
            <person name="Gargeya S."/>
            <person name="Fitzgerald M."/>
            <person name="Haas B."/>
            <person name="Abouelleil A."/>
            <person name="Alvarado L."/>
            <person name="Arachchi H.M."/>
            <person name="Berlin A."/>
            <person name="Chapman S.B."/>
            <person name="Goldberg J."/>
            <person name="Griggs A."/>
            <person name="Gujja S."/>
            <person name="Hansen M."/>
            <person name="Howarth C."/>
            <person name="Imamovic A."/>
            <person name="Larimer J."/>
            <person name="McCowen C."/>
            <person name="Montmayeur A."/>
            <person name="Murphy C."/>
            <person name="Neiman D."/>
            <person name="Pearson M."/>
            <person name="Priest M."/>
            <person name="Roberts A."/>
            <person name="Saif S."/>
            <person name="Shea T."/>
            <person name="Sisk P."/>
            <person name="Sykes S."/>
            <person name="Wortman J."/>
            <person name="Nusbaum C."/>
            <person name="Birren B."/>
        </authorList>
    </citation>
    <scope>NUCLEOTIDE SEQUENCE [LARGE SCALE GENOMIC DNA]</scope>
    <source>
        <strain evidence="3 4">VS20</strain>
    </source>
</reference>
<dbReference type="InParanoid" id="T0QNS1"/>
<dbReference type="PROSITE" id="PS50405">
    <property type="entry name" value="GST_CTER"/>
    <property type="match status" value="1"/>
</dbReference>
<dbReference type="OMA" id="PWFKEQD"/>
<dbReference type="VEuPathDB" id="FungiDB:SDRG_06480"/>
<dbReference type="InterPro" id="IPR036282">
    <property type="entry name" value="Glutathione-S-Trfase_C_sf"/>
</dbReference>
<dbReference type="STRING" id="1156394.T0QNS1"/>
<evidence type="ECO:0000313" key="4">
    <source>
        <dbReference type="Proteomes" id="UP000030762"/>
    </source>
</evidence>
<evidence type="ECO:0008006" key="5">
    <source>
        <dbReference type="Google" id="ProtNLM"/>
    </source>
</evidence>
<evidence type="ECO:0000259" key="2">
    <source>
        <dbReference type="PROSITE" id="PS50405"/>
    </source>
</evidence>
<dbReference type="SUPFAM" id="SSF47616">
    <property type="entry name" value="GST C-terminal domain-like"/>
    <property type="match status" value="1"/>
</dbReference>
<sequence length="216" mass="24546">MTTNRALPSLKLTYFDMPGRAELIRLVLSLHDIPFEDERLTRDAFAARKASFPFEQVPTLTIDGVEFAQGHSLARYVGKLTGMYPSDPIDALRVDEMLSFQEDVVQALIPMLREQDIERKTALATELASSKLPHLFELLERRLAVTKGTFVLGETMTMADVTLYVLFATFKSGRFSPMDTAFVDDYPHWRAIYTVLHGHPKVQAYYAQQAERSKPE</sequence>
<dbReference type="SFLD" id="SFLDS00019">
    <property type="entry name" value="Glutathione_Transferase_(cytos"/>
    <property type="match status" value="1"/>
</dbReference>
<dbReference type="InterPro" id="IPR040079">
    <property type="entry name" value="Glutathione_S-Trfase"/>
</dbReference>
<name>T0QNS1_SAPDV</name>
<protein>
    <recommendedName>
        <fullName evidence="5">Glutathione S-transferase</fullName>
    </recommendedName>
</protein>
<dbReference type="AlphaFoldDB" id="T0QNS1"/>
<dbReference type="SFLD" id="SFLDG01205">
    <property type="entry name" value="AMPS.1"/>
    <property type="match status" value="1"/>
</dbReference>
<dbReference type="GO" id="GO:0004364">
    <property type="term" value="F:glutathione transferase activity"/>
    <property type="evidence" value="ECO:0007669"/>
    <property type="project" value="TreeGrafter"/>
</dbReference>
<dbReference type="RefSeq" id="XP_008610482.1">
    <property type="nucleotide sequence ID" value="XM_008612260.1"/>
</dbReference>
<feature type="domain" description="GST C-terminal" evidence="2">
    <location>
        <begin position="87"/>
        <end position="216"/>
    </location>
</feature>
<dbReference type="PANTHER" id="PTHR11571:SF252">
    <property type="entry name" value="GLUTATHIONE S-TRANSFERASE"/>
    <property type="match status" value="1"/>
</dbReference>
<dbReference type="SFLD" id="SFLDG00363">
    <property type="entry name" value="AMPS_(cytGST):_Alpha-__Mu-__Pi"/>
    <property type="match status" value="1"/>
</dbReference>
<dbReference type="CDD" id="cd03039">
    <property type="entry name" value="GST_N_Sigma_like"/>
    <property type="match status" value="1"/>
</dbReference>
<organism evidence="3 4">
    <name type="scientific">Saprolegnia diclina (strain VS20)</name>
    <dbReference type="NCBI Taxonomy" id="1156394"/>
    <lineage>
        <taxon>Eukaryota</taxon>
        <taxon>Sar</taxon>
        <taxon>Stramenopiles</taxon>
        <taxon>Oomycota</taxon>
        <taxon>Saprolegniomycetes</taxon>
        <taxon>Saprolegniales</taxon>
        <taxon>Saprolegniaceae</taxon>
        <taxon>Saprolegnia</taxon>
    </lineage>
</organism>
<proteinExistence type="predicted"/>
<dbReference type="GeneID" id="19947207"/>
<dbReference type="EMBL" id="JH767148">
    <property type="protein sequence ID" value="EQC36376.1"/>
    <property type="molecule type" value="Genomic_DNA"/>
</dbReference>
<gene>
    <name evidence="3" type="ORF">SDRG_06480</name>
</gene>
<evidence type="ECO:0000313" key="3">
    <source>
        <dbReference type="EMBL" id="EQC36376.1"/>
    </source>
</evidence>
<evidence type="ECO:0000259" key="1">
    <source>
        <dbReference type="PROSITE" id="PS50404"/>
    </source>
</evidence>
<dbReference type="Pfam" id="PF14497">
    <property type="entry name" value="GST_C_3"/>
    <property type="match status" value="1"/>
</dbReference>
<keyword evidence="4" id="KW-1185">Reference proteome</keyword>
<dbReference type="PANTHER" id="PTHR11571">
    <property type="entry name" value="GLUTATHIONE S-TRANSFERASE"/>
    <property type="match status" value="1"/>
</dbReference>
<dbReference type="GO" id="GO:0006749">
    <property type="term" value="P:glutathione metabolic process"/>
    <property type="evidence" value="ECO:0007669"/>
    <property type="project" value="TreeGrafter"/>
</dbReference>
<dbReference type="InterPro" id="IPR010987">
    <property type="entry name" value="Glutathione-S-Trfase_C-like"/>
</dbReference>
<dbReference type="Pfam" id="PF02798">
    <property type="entry name" value="GST_N"/>
    <property type="match status" value="1"/>
</dbReference>